<dbReference type="GO" id="GO:0006355">
    <property type="term" value="P:regulation of DNA-templated transcription"/>
    <property type="evidence" value="ECO:0007669"/>
    <property type="project" value="InterPro"/>
</dbReference>
<keyword evidence="2" id="KW-0067">ATP-binding</keyword>
<dbReference type="Gene3D" id="3.40.50.2300">
    <property type="match status" value="1"/>
</dbReference>
<evidence type="ECO:0000256" key="4">
    <source>
        <dbReference type="ARBA" id="ARBA00023163"/>
    </source>
</evidence>
<dbReference type="PROSITE" id="PS50045">
    <property type="entry name" value="SIGMA54_INTERACT_4"/>
    <property type="match status" value="1"/>
</dbReference>
<dbReference type="EMBL" id="FOTS01000010">
    <property type="protein sequence ID" value="SFL59463.1"/>
    <property type="molecule type" value="Genomic_DNA"/>
</dbReference>
<dbReference type="InterPro" id="IPR027417">
    <property type="entry name" value="P-loop_NTPase"/>
</dbReference>
<dbReference type="GO" id="GO:0000156">
    <property type="term" value="F:phosphorelay response regulator activity"/>
    <property type="evidence" value="ECO:0007669"/>
    <property type="project" value="InterPro"/>
</dbReference>
<dbReference type="InterPro" id="IPR025943">
    <property type="entry name" value="Sigma_54_int_dom_ATP-bd_2"/>
</dbReference>
<dbReference type="SMART" id="SM00091">
    <property type="entry name" value="PAS"/>
    <property type="match status" value="1"/>
</dbReference>
<keyword evidence="4" id="KW-0804">Transcription</keyword>
<dbReference type="Pfam" id="PF00158">
    <property type="entry name" value="Sigma54_activat"/>
    <property type="match status" value="1"/>
</dbReference>
<dbReference type="OrthoDB" id="9771372at2"/>
<dbReference type="SUPFAM" id="SSF159800">
    <property type="entry name" value="PrpR receptor domain-like"/>
    <property type="match status" value="1"/>
</dbReference>
<dbReference type="AlphaFoldDB" id="A0A1I4IZS0"/>
<protein>
    <submittedName>
        <fullName evidence="6">PAS domain S-box-containing protein</fullName>
    </submittedName>
</protein>
<name>A0A1I4IZS0_9FIRM</name>
<evidence type="ECO:0000256" key="1">
    <source>
        <dbReference type="ARBA" id="ARBA00022741"/>
    </source>
</evidence>
<dbReference type="SMART" id="SM00382">
    <property type="entry name" value="AAA"/>
    <property type="match status" value="1"/>
</dbReference>
<dbReference type="InterPro" id="IPR002197">
    <property type="entry name" value="HTH_Fis"/>
</dbReference>
<dbReference type="InterPro" id="IPR035965">
    <property type="entry name" value="PAS-like_dom_sf"/>
</dbReference>
<dbReference type="GO" id="GO:0005524">
    <property type="term" value="F:ATP binding"/>
    <property type="evidence" value="ECO:0007669"/>
    <property type="project" value="UniProtKB-KW"/>
</dbReference>
<evidence type="ECO:0000256" key="2">
    <source>
        <dbReference type="ARBA" id="ARBA00022840"/>
    </source>
</evidence>
<dbReference type="InterPro" id="IPR003593">
    <property type="entry name" value="AAA+_ATPase"/>
</dbReference>
<dbReference type="SUPFAM" id="SSF46689">
    <property type="entry name" value="Homeodomain-like"/>
    <property type="match status" value="1"/>
</dbReference>
<dbReference type="Gene3D" id="3.40.50.10660">
    <property type="entry name" value="PrpR receptor domain-like"/>
    <property type="match status" value="1"/>
</dbReference>
<evidence type="ECO:0000256" key="3">
    <source>
        <dbReference type="ARBA" id="ARBA00023015"/>
    </source>
</evidence>
<dbReference type="InterPro" id="IPR000014">
    <property type="entry name" value="PAS"/>
</dbReference>
<dbReference type="PRINTS" id="PR01590">
    <property type="entry name" value="HTHFIS"/>
</dbReference>
<dbReference type="Gene3D" id="1.10.10.60">
    <property type="entry name" value="Homeodomain-like"/>
    <property type="match status" value="1"/>
</dbReference>
<dbReference type="Pfam" id="PF25601">
    <property type="entry name" value="AAA_lid_14"/>
    <property type="match status" value="1"/>
</dbReference>
<dbReference type="Proteomes" id="UP000199520">
    <property type="component" value="Unassembled WGS sequence"/>
</dbReference>
<sequence length="623" mass="68702">MSKILFLVSDEAMIAQARDVLGESHIDIELSTAFSNQAVKVVQDYIAQGVDVVAARAGTALTIKQAEVNITVVEIPITSIDIIRAICEEDLRGQTIAFITYSTTVFGLDTLADVLGVTLFQHVVHYGDNIEQAVKEAASRGANVMLGGARVVAAAKHHGIPYILLKLGRESLLQAAREAVQIQKALEIEAAKSGFFSTIIDYAYDGIVTIDQEHNITALNPKAQQLVRIDKVSAFGQNAASVLPQFHLSETVDSGIESLHNIIDVNGTKVICNKIPITVNGRPYGAVATFQDISKIQQMEEVIRRKIYARGHVAKIGFSDIVGKSPIMIEAIEMAKDFAVTNSNILVLGETGTGKEYFAQSIHNASKRADGPFIAINCAALPAQILESELFGYVGGAFTGANKEGKQGLFEVAHGGTIFLDEIAETDYVNQGRLLRVLQEKTVVRLGSHKVIPVDVRVIAATNKNLEELIDENKFRDDLYYRLNVLTLELPPLKERKADIHLYAETFLRELSADMGRRFRLTKDALQLLEDHAWLGNIRELKNVMERVVATCKSDVINSKVLSMNLRKRRISINAPSSKEDRVTREIMSALKDAKGNYTAAAQILGIHRMTLRRRMQKLNIEY</sequence>
<dbReference type="SUPFAM" id="SSF52540">
    <property type="entry name" value="P-loop containing nucleoside triphosphate hydrolases"/>
    <property type="match status" value="1"/>
</dbReference>
<dbReference type="STRING" id="1123291.SAMN04490355_101043"/>
<gene>
    <name evidence="6" type="ORF">SAMN04490355_101043</name>
</gene>
<dbReference type="PROSITE" id="PS00676">
    <property type="entry name" value="SIGMA54_INTERACT_2"/>
    <property type="match status" value="1"/>
</dbReference>
<evidence type="ECO:0000313" key="7">
    <source>
        <dbReference type="Proteomes" id="UP000199520"/>
    </source>
</evidence>
<dbReference type="PANTHER" id="PTHR32071:SF57">
    <property type="entry name" value="C4-DICARBOXYLATE TRANSPORT TRANSCRIPTIONAL REGULATORY PROTEIN DCTD"/>
    <property type="match status" value="1"/>
</dbReference>
<reference evidence="7" key="1">
    <citation type="submission" date="2016-10" db="EMBL/GenBank/DDBJ databases">
        <authorList>
            <person name="Varghese N."/>
            <person name="Submissions S."/>
        </authorList>
    </citation>
    <scope>NUCLEOTIDE SEQUENCE [LARGE SCALE GENOMIC DNA]</scope>
    <source>
        <strain evidence="7">DSM 13327</strain>
    </source>
</reference>
<dbReference type="InterPro" id="IPR058031">
    <property type="entry name" value="AAA_lid_NorR"/>
</dbReference>
<dbReference type="Gene3D" id="3.30.450.20">
    <property type="entry name" value="PAS domain"/>
    <property type="match status" value="1"/>
</dbReference>
<dbReference type="InterPro" id="IPR009057">
    <property type="entry name" value="Homeodomain-like_sf"/>
</dbReference>
<dbReference type="InterPro" id="IPR002078">
    <property type="entry name" value="Sigma_54_int"/>
</dbReference>
<dbReference type="InterPro" id="IPR025662">
    <property type="entry name" value="Sigma_54_int_dom_ATP-bd_1"/>
</dbReference>
<keyword evidence="7" id="KW-1185">Reference proteome</keyword>
<evidence type="ECO:0000259" key="5">
    <source>
        <dbReference type="PROSITE" id="PS50045"/>
    </source>
</evidence>
<evidence type="ECO:0000313" key="6">
    <source>
        <dbReference type="EMBL" id="SFL59463.1"/>
    </source>
</evidence>
<dbReference type="GO" id="GO:0043565">
    <property type="term" value="F:sequence-specific DNA binding"/>
    <property type="evidence" value="ECO:0007669"/>
    <property type="project" value="InterPro"/>
</dbReference>
<dbReference type="CDD" id="cd00009">
    <property type="entry name" value="AAA"/>
    <property type="match status" value="1"/>
</dbReference>
<dbReference type="NCBIfam" id="TIGR00229">
    <property type="entry name" value="sensory_box"/>
    <property type="match status" value="1"/>
</dbReference>
<keyword evidence="3" id="KW-0805">Transcription regulation</keyword>
<dbReference type="Pfam" id="PF06506">
    <property type="entry name" value="PrpR_N"/>
    <property type="match status" value="1"/>
</dbReference>
<dbReference type="FunFam" id="3.40.50.300:FF:000006">
    <property type="entry name" value="DNA-binding transcriptional regulator NtrC"/>
    <property type="match status" value="1"/>
</dbReference>
<accession>A0A1I4IZS0</accession>
<dbReference type="InterPro" id="IPR010524">
    <property type="entry name" value="Sig_transdc_resp-reg_PrpR_N"/>
</dbReference>
<dbReference type="Gene3D" id="1.10.8.60">
    <property type="match status" value="1"/>
</dbReference>
<dbReference type="PANTHER" id="PTHR32071">
    <property type="entry name" value="TRANSCRIPTIONAL REGULATORY PROTEIN"/>
    <property type="match status" value="1"/>
</dbReference>
<dbReference type="RefSeq" id="WP_090934385.1">
    <property type="nucleotide sequence ID" value="NZ_FOTS01000010.1"/>
</dbReference>
<organism evidence="6 7">
    <name type="scientific">Pelosinus propionicus DSM 13327</name>
    <dbReference type="NCBI Taxonomy" id="1123291"/>
    <lineage>
        <taxon>Bacteria</taxon>
        <taxon>Bacillati</taxon>
        <taxon>Bacillota</taxon>
        <taxon>Negativicutes</taxon>
        <taxon>Selenomonadales</taxon>
        <taxon>Sporomusaceae</taxon>
        <taxon>Pelosinus</taxon>
    </lineage>
</organism>
<proteinExistence type="predicted"/>
<keyword evidence="1" id="KW-0547">Nucleotide-binding</keyword>
<feature type="domain" description="Sigma-54 factor interaction" evidence="5">
    <location>
        <begin position="321"/>
        <end position="550"/>
    </location>
</feature>
<dbReference type="Gene3D" id="3.40.50.300">
    <property type="entry name" value="P-loop containing nucleotide triphosphate hydrolases"/>
    <property type="match status" value="1"/>
</dbReference>
<dbReference type="PROSITE" id="PS00675">
    <property type="entry name" value="SIGMA54_INTERACT_1"/>
    <property type="match status" value="1"/>
</dbReference>
<dbReference type="Pfam" id="PF02954">
    <property type="entry name" value="HTH_8"/>
    <property type="match status" value="1"/>
</dbReference>
<dbReference type="SUPFAM" id="SSF55785">
    <property type="entry name" value="PYP-like sensor domain (PAS domain)"/>
    <property type="match status" value="1"/>
</dbReference>